<reference evidence="7" key="1">
    <citation type="submission" date="2024-07" db="EMBL/GenBank/DDBJ databases">
        <title>Genome Analysis of a Potential Novel Vibrio Species Secreting pH- and Thermo-stable Alginate Lyase and its Application in Producing Alginate Oligosaccharides.</title>
        <authorList>
            <person name="Huang H."/>
            <person name="Bao K."/>
        </authorList>
    </citation>
    <scope>NUCLEOTIDE SEQUENCE</scope>
    <source>
        <strain evidence="7">HB236076</strain>
    </source>
</reference>
<feature type="transmembrane region" description="Helical" evidence="5">
    <location>
        <begin position="152"/>
        <end position="170"/>
    </location>
</feature>
<dbReference type="EC" id="3.4.21.-" evidence="7"/>
<keyword evidence="2 5" id="KW-0812">Transmembrane</keyword>
<dbReference type="GO" id="GO:0004252">
    <property type="term" value="F:serine-type endopeptidase activity"/>
    <property type="evidence" value="ECO:0007669"/>
    <property type="project" value="InterPro"/>
</dbReference>
<keyword evidence="7" id="KW-0378">Hydrolase</keyword>
<accession>A0AB39HC02</accession>
<dbReference type="InterPro" id="IPR022764">
    <property type="entry name" value="Peptidase_S54_rhomboid_dom"/>
</dbReference>
<organism evidence="7">
    <name type="scientific">Vibrio sp. HB236076</name>
    <dbReference type="NCBI Taxonomy" id="3232307"/>
    <lineage>
        <taxon>Bacteria</taxon>
        <taxon>Pseudomonadati</taxon>
        <taxon>Pseudomonadota</taxon>
        <taxon>Gammaproteobacteria</taxon>
        <taxon>Vibrionales</taxon>
        <taxon>Vibrionaceae</taxon>
        <taxon>Vibrio</taxon>
    </lineage>
</organism>
<dbReference type="Pfam" id="PF01694">
    <property type="entry name" value="Rhomboid"/>
    <property type="match status" value="1"/>
</dbReference>
<evidence type="ECO:0000259" key="6">
    <source>
        <dbReference type="Pfam" id="PF01694"/>
    </source>
</evidence>
<gene>
    <name evidence="7" type="primary">rrtA</name>
    <name evidence="7" type="ORF">AB0763_09110</name>
</gene>
<dbReference type="KEGG" id="vih:AB0763_09110"/>
<dbReference type="EMBL" id="CP162601">
    <property type="protein sequence ID" value="XDK24374.1"/>
    <property type="molecule type" value="Genomic_DNA"/>
</dbReference>
<feature type="transmembrane region" description="Helical" evidence="5">
    <location>
        <begin position="72"/>
        <end position="89"/>
    </location>
</feature>
<dbReference type="NCBIfam" id="TIGR03902">
    <property type="entry name" value="rhom_GG_sort"/>
    <property type="match status" value="1"/>
</dbReference>
<evidence type="ECO:0000313" key="7">
    <source>
        <dbReference type="EMBL" id="XDK24374.1"/>
    </source>
</evidence>
<evidence type="ECO:0000256" key="3">
    <source>
        <dbReference type="ARBA" id="ARBA00022989"/>
    </source>
</evidence>
<evidence type="ECO:0000256" key="2">
    <source>
        <dbReference type="ARBA" id="ARBA00022692"/>
    </source>
</evidence>
<feature type="domain" description="Peptidase S54 rhomboid" evidence="6">
    <location>
        <begin position="32"/>
        <end position="171"/>
    </location>
</feature>
<keyword evidence="4 5" id="KW-0472">Membrane</keyword>
<evidence type="ECO:0000256" key="1">
    <source>
        <dbReference type="ARBA" id="ARBA00004141"/>
    </source>
</evidence>
<dbReference type="Gene3D" id="1.20.1540.10">
    <property type="entry name" value="Rhomboid-like"/>
    <property type="match status" value="1"/>
</dbReference>
<comment type="subcellular location">
    <subcellularLocation>
        <location evidence="1">Membrane</location>
        <topology evidence="1">Multi-pass membrane protein</topology>
    </subcellularLocation>
</comment>
<sequence length="190" mass="21343">MIIAFFFTLFSLIAQLPSIANELFWSHLLIAQGQWWRIITGNVIHTNITHWAMNISALWLMCFVFRWSPRQITLLLLSGACCVGLGLLLTDMQQYVGLSGVLHYLWAYSSANEWRRGQRSSSLLCLAIVLKVGWEQWYGASALTEQWIEASVAINAHLVGMVCGFALALFSHQGGTSGLYSVVKSMTKRQ</sequence>
<protein>
    <submittedName>
        <fullName evidence="7">Rhombosortase</fullName>
        <ecNumber evidence="7">3.4.21.-</ecNumber>
    </submittedName>
</protein>
<name>A0AB39HC02_9VIBR</name>
<dbReference type="InterPro" id="IPR035952">
    <property type="entry name" value="Rhomboid-like_sf"/>
</dbReference>
<dbReference type="InterPro" id="IPR023826">
    <property type="entry name" value="Rhom-like_SP_proteobac"/>
</dbReference>
<proteinExistence type="predicted"/>
<keyword evidence="3 5" id="KW-1133">Transmembrane helix</keyword>
<dbReference type="RefSeq" id="WP_306100432.1">
    <property type="nucleotide sequence ID" value="NZ_CP162601.1"/>
</dbReference>
<evidence type="ECO:0000256" key="5">
    <source>
        <dbReference type="SAM" id="Phobius"/>
    </source>
</evidence>
<evidence type="ECO:0000256" key="4">
    <source>
        <dbReference type="ARBA" id="ARBA00023136"/>
    </source>
</evidence>
<dbReference type="SUPFAM" id="SSF144091">
    <property type="entry name" value="Rhomboid-like"/>
    <property type="match status" value="1"/>
</dbReference>
<dbReference type="AlphaFoldDB" id="A0AB39HC02"/>
<dbReference type="GO" id="GO:0016020">
    <property type="term" value="C:membrane"/>
    <property type="evidence" value="ECO:0007669"/>
    <property type="project" value="UniProtKB-SubCell"/>
</dbReference>
<feature type="transmembrane region" description="Helical" evidence="5">
    <location>
        <begin position="44"/>
        <end position="65"/>
    </location>
</feature>